<protein>
    <submittedName>
        <fullName evidence="2">Uncharacterized protein, isoform A</fullName>
    </submittedName>
</protein>
<proteinExistence type="predicted"/>
<name>A0A0J9RVM8_DROSI</name>
<dbReference type="AlphaFoldDB" id="A0A0J9RVM8"/>
<feature type="compositionally biased region" description="Basic and acidic residues" evidence="1">
    <location>
        <begin position="41"/>
        <end position="52"/>
    </location>
</feature>
<sequence length="65" mass="7388">MWRELRQLPPPTTSLIQPGACISHRRNEDDSRPKGTPPAQRTRDRARTESQPRRGSKAAPRQTVS</sequence>
<dbReference type="EMBL" id="CM002912">
    <property type="protein sequence ID" value="KMY99622.1"/>
    <property type="molecule type" value="Genomic_DNA"/>
</dbReference>
<gene>
    <name evidence="2" type="primary">Dsim\GD27888</name>
    <name evidence="2" type="ORF">Dsimw501_GD27888</name>
</gene>
<accession>A0A0J9RVM8</accession>
<organism evidence="2">
    <name type="scientific">Drosophila simulans</name>
    <name type="common">Fruit fly</name>
    <dbReference type="NCBI Taxonomy" id="7240"/>
    <lineage>
        <taxon>Eukaryota</taxon>
        <taxon>Metazoa</taxon>
        <taxon>Ecdysozoa</taxon>
        <taxon>Arthropoda</taxon>
        <taxon>Hexapoda</taxon>
        <taxon>Insecta</taxon>
        <taxon>Pterygota</taxon>
        <taxon>Neoptera</taxon>
        <taxon>Endopterygota</taxon>
        <taxon>Diptera</taxon>
        <taxon>Brachycera</taxon>
        <taxon>Muscomorpha</taxon>
        <taxon>Ephydroidea</taxon>
        <taxon>Drosophilidae</taxon>
        <taxon>Drosophila</taxon>
        <taxon>Sophophora</taxon>
    </lineage>
</organism>
<dbReference type="Proteomes" id="UP000035880">
    <property type="component" value="Chromosome 3L"/>
</dbReference>
<reference evidence="2" key="2">
    <citation type="submission" date="2014-06" db="EMBL/GenBank/DDBJ databases">
        <authorList>
            <person name="Hu T."/>
            <person name="Eisen M.B."/>
            <person name="Thornton K.R."/>
            <person name="Andolfatto P."/>
        </authorList>
    </citation>
    <scope>NUCLEOTIDE SEQUENCE</scope>
    <source>
        <strain evidence="2">W501</strain>
    </source>
</reference>
<reference evidence="2" key="3">
    <citation type="submission" date="2015-04" db="EMBL/GenBank/DDBJ databases">
        <authorList>
            <consortium name="FlyBase"/>
        </authorList>
    </citation>
    <scope>NUCLEOTIDE SEQUENCE</scope>
    <source>
        <strain evidence="2">W501</strain>
    </source>
</reference>
<evidence type="ECO:0000313" key="2">
    <source>
        <dbReference type="EMBL" id="KMY99622.1"/>
    </source>
</evidence>
<dbReference type="Bgee" id="FBgn0269178">
    <property type="expression patterns" value="Expressed in adult organism and 3 other cell types or tissues"/>
</dbReference>
<feature type="region of interest" description="Disordered" evidence="1">
    <location>
        <begin position="1"/>
        <end position="65"/>
    </location>
</feature>
<evidence type="ECO:0000256" key="1">
    <source>
        <dbReference type="SAM" id="MobiDB-lite"/>
    </source>
</evidence>
<dbReference type="OrthoDB" id="2016523at2759"/>
<reference evidence="2" key="1">
    <citation type="journal article" date="2013" name="Genome Res.">
        <title>A second-generation assembly of the Drosophila simulans genome provides new insights into patterns of lineage-specific divergence.</title>
        <authorList>
            <person name="Hu T.T."/>
            <person name="Eisen M.B."/>
            <person name="Thornton K.R."/>
            <person name="Andolfatto P."/>
        </authorList>
    </citation>
    <scope>NUCLEOTIDE SEQUENCE [LARGE SCALE GENOMIC DNA]</scope>
    <source>
        <strain evidence="2">W501</strain>
    </source>
</reference>